<dbReference type="GO" id="GO:0016702">
    <property type="term" value="F:oxidoreductase activity, acting on single donors with incorporation of molecular oxygen, incorporation of two atoms of oxygen"/>
    <property type="evidence" value="ECO:0007669"/>
    <property type="project" value="InterPro"/>
</dbReference>
<keyword evidence="3" id="KW-0408">Iron</keyword>
<keyword evidence="1" id="KW-0479">Metal-binding</keyword>
<evidence type="ECO:0000256" key="1">
    <source>
        <dbReference type="ARBA" id="ARBA00022723"/>
    </source>
</evidence>
<dbReference type="Gene3D" id="2.60.120.10">
    <property type="entry name" value="Jelly Rolls"/>
    <property type="match status" value="1"/>
</dbReference>
<proteinExistence type="predicted"/>
<evidence type="ECO:0008006" key="6">
    <source>
        <dbReference type="Google" id="ProtNLM"/>
    </source>
</evidence>
<organism evidence="4 5">
    <name type="scientific">Trichogramma brassicae</name>
    <dbReference type="NCBI Taxonomy" id="86971"/>
    <lineage>
        <taxon>Eukaryota</taxon>
        <taxon>Metazoa</taxon>
        <taxon>Ecdysozoa</taxon>
        <taxon>Arthropoda</taxon>
        <taxon>Hexapoda</taxon>
        <taxon>Insecta</taxon>
        <taxon>Pterygota</taxon>
        <taxon>Neoptera</taxon>
        <taxon>Endopterygota</taxon>
        <taxon>Hymenoptera</taxon>
        <taxon>Apocrita</taxon>
        <taxon>Proctotrupomorpha</taxon>
        <taxon>Chalcidoidea</taxon>
        <taxon>Trichogrammatidae</taxon>
        <taxon>Trichogramma</taxon>
    </lineage>
</organism>
<gene>
    <name evidence="4" type="ORF">TBRA_LOCUS10371</name>
</gene>
<dbReference type="InterPro" id="IPR014710">
    <property type="entry name" value="RmlC-like_jellyroll"/>
</dbReference>
<dbReference type="EMBL" id="CADCXV010000917">
    <property type="protein sequence ID" value="CAB0038594.1"/>
    <property type="molecule type" value="Genomic_DNA"/>
</dbReference>
<dbReference type="GO" id="GO:0046872">
    <property type="term" value="F:metal ion binding"/>
    <property type="evidence" value="ECO:0007669"/>
    <property type="project" value="UniProtKB-KW"/>
</dbReference>
<keyword evidence="5" id="KW-1185">Reference proteome</keyword>
<dbReference type="OrthoDB" id="271433at2759"/>
<evidence type="ECO:0000313" key="5">
    <source>
        <dbReference type="Proteomes" id="UP000479190"/>
    </source>
</evidence>
<evidence type="ECO:0000313" key="4">
    <source>
        <dbReference type="EMBL" id="CAB0038594.1"/>
    </source>
</evidence>
<sequence length="225" mass="25672">MASKMETLWRQAAKFSSRWSHNWGFSAKNFEELQSAINEIRAEDVGIDDMKLLRVRLGFAPIFNMDIYQDPDFTVSVFLLKEGSTMPLHDHPQMHGLLKVICGTVSVKTYSLEDTQQHDNFQLGDYVQATVHEPVICDQDSNAMVLTPTDKNLHEITCLQGPAAFLDILSPPYDGNEYYMGERPCTFFQPLERVSSNRVNLRIIKAPHDFYTKQIEYSGVPLGYS</sequence>
<keyword evidence="2" id="KW-0560">Oxidoreductase</keyword>
<dbReference type="SUPFAM" id="SSF51182">
    <property type="entry name" value="RmlC-like cupins"/>
    <property type="match status" value="1"/>
</dbReference>
<reference evidence="4 5" key="1">
    <citation type="submission" date="2020-02" db="EMBL/GenBank/DDBJ databases">
        <authorList>
            <person name="Ferguson B K."/>
        </authorList>
    </citation>
    <scope>NUCLEOTIDE SEQUENCE [LARGE SCALE GENOMIC DNA]</scope>
</reference>
<dbReference type="PANTHER" id="PTHR22966:SF61">
    <property type="entry name" value="2-AMINOETHANETHIOL DIOXYGENASE"/>
    <property type="match status" value="1"/>
</dbReference>
<protein>
    <recommendedName>
        <fullName evidence="6">2-aminoethanethiol dioxygenase</fullName>
    </recommendedName>
</protein>
<dbReference type="PANTHER" id="PTHR22966">
    <property type="entry name" value="2-AMINOETHANETHIOL DIOXYGENASE"/>
    <property type="match status" value="1"/>
</dbReference>
<dbReference type="CDD" id="cd20289">
    <property type="entry name" value="cupin_ADO"/>
    <property type="match status" value="1"/>
</dbReference>
<dbReference type="AlphaFoldDB" id="A0A6H5IK39"/>
<evidence type="ECO:0000256" key="3">
    <source>
        <dbReference type="ARBA" id="ARBA00023004"/>
    </source>
</evidence>
<dbReference type="Proteomes" id="UP000479190">
    <property type="component" value="Unassembled WGS sequence"/>
</dbReference>
<dbReference type="GO" id="GO:0005739">
    <property type="term" value="C:mitochondrion"/>
    <property type="evidence" value="ECO:0007669"/>
    <property type="project" value="TreeGrafter"/>
</dbReference>
<dbReference type="Pfam" id="PF07847">
    <property type="entry name" value="PCO_ADO"/>
    <property type="match status" value="1"/>
</dbReference>
<dbReference type="InterPro" id="IPR012864">
    <property type="entry name" value="PCO/ADO"/>
</dbReference>
<name>A0A6H5IK39_9HYME</name>
<accession>A0A6H5IK39</accession>
<dbReference type="InterPro" id="IPR011051">
    <property type="entry name" value="RmlC_Cupin_sf"/>
</dbReference>
<evidence type="ECO:0000256" key="2">
    <source>
        <dbReference type="ARBA" id="ARBA00023002"/>
    </source>
</evidence>